<evidence type="ECO:0000256" key="9">
    <source>
        <dbReference type="ARBA" id="ARBA00022958"/>
    </source>
</evidence>
<comment type="subunit">
    <text evidence="17">Homotetramer.</text>
</comment>
<evidence type="ECO:0000256" key="6">
    <source>
        <dbReference type="ARBA" id="ARBA00022741"/>
    </source>
</evidence>
<keyword evidence="8 17" id="KW-0521">NADP</keyword>
<dbReference type="InterPro" id="IPR004443">
    <property type="entry name" value="YjeF_N_dom"/>
</dbReference>
<feature type="binding site" evidence="17">
    <location>
        <position position="436"/>
    </location>
    <ligand>
        <name>AMP</name>
        <dbReference type="ChEBI" id="CHEBI:456215"/>
    </ligand>
</feature>
<evidence type="ECO:0000256" key="18">
    <source>
        <dbReference type="HAMAP-Rule" id="MF_01966"/>
    </source>
</evidence>
<comment type="function">
    <text evidence="18">Catalyzes the epimerization of the S- and R-forms of NAD(P)HX, a damaged form of NAD(P)H that is a result of enzymatic or heat-dependent hydration. This is a prerequisite for the S-specific NAD(P)H-hydrate dehydratase to allow the repair of both epimers of NAD(P)HX.</text>
</comment>
<comment type="similarity">
    <text evidence="4 19">In the C-terminal section; belongs to the NnrD/CARKD family.</text>
</comment>
<dbReference type="CDD" id="cd01171">
    <property type="entry name" value="YXKO-related"/>
    <property type="match status" value="1"/>
</dbReference>
<comment type="similarity">
    <text evidence="18">Belongs to the NnrE/AIBP family.</text>
</comment>
<feature type="binding site" evidence="17">
    <location>
        <position position="437"/>
    </location>
    <ligand>
        <name>(6S)-NADPHX</name>
        <dbReference type="ChEBI" id="CHEBI:64076"/>
    </ligand>
</feature>
<evidence type="ECO:0000256" key="7">
    <source>
        <dbReference type="ARBA" id="ARBA00022840"/>
    </source>
</evidence>
<feature type="binding site" evidence="17">
    <location>
        <begin position="407"/>
        <end position="411"/>
    </location>
    <ligand>
        <name>AMP</name>
        <dbReference type="ChEBI" id="CHEBI:456215"/>
    </ligand>
</feature>
<dbReference type="GO" id="GO:0110051">
    <property type="term" value="P:metabolite repair"/>
    <property type="evidence" value="ECO:0007669"/>
    <property type="project" value="TreeGrafter"/>
</dbReference>
<dbReference type="InterPro" id="IPR000631">
    <property type="entry name" value="CARKD"/>
</dbReference>
<evidence type="ECO:0000313" key="23">
    <source>
        <dbReference type="Proteomes" id="UP000769156"/>
    </source>
</evidence>
<comment type="similarity">
    <text evidence="17">Belongs to the NnrD/CARKD family.</text>
</comment>
<evidence type="ECO:0000256" key="3">
    <source>
        <dbReference type="ARBA" id="ARBA00006001"/>
    </source>
</evidence>
<evidence type="ECO:0000256" key="15">
    <source>
        <dbReference type="ARBA" id="ARBA00048238"/>
    </source>
</evidence>
<keyword evidence="10 17" id="KW-0520">NAD</keyword>
<evidence type="ECO:0000256" key="13">
    <source>
        <dbReference type="ARBA" id="ARBA00023268"/>
    </source>
</evidence>
<feature type="domain" description="YjeF C-terminal" evidence="20">
    <location>
        <begin position="220"/>
        <end position="496"/>
    </location>
</feature>
<dbReference type="NCBIfam" id="TIGR00197">
    <property type="entry name" value="yjeF_nterm"/>
    <property type="match status" value="1"/>
</dbReference>
<comment type="catalytic activity">
    <reaction evidence="15 17 19">
        <text>(6S)-NADHX + ADP = AMP + phosphate + NADH + H(+)</text>
        <dbReference type="Rhea" id="RHEA:32223"/>
        <dbReference type="ChEBI" id="CHEBI:15378"/>
        <dbReference type="ChEBI" id="CHEBI:43474"/>
        <dbReference type="ChEBI" id="CHEBI:57945"/>
        <dbReference type="ChEBI" id="CHEBI:64074"/>
        <dbReference type="ChEBI" id="CHEBI:456215"/>
        <dbReference type="ChEBI" id="CHEBI:456216"/>
        <dbReference type="EC" id="4.2.1.136"/>
    </reaction>
</comment>
<comment type="function">
    <text evidence="17">Catalyzes the dehydration of the S-form of NAD(P)HX at the expense of ADP, which is converted to AMP. Together with NAD(P)HX epimerase, which catalyzes the epimerization of the S- and R-forms, the enzyme allows the repair of both epimers of NAD(P)HX, a damaged form of NAD(P)H that is a result of enzymatic or heat-dependent hydration.</text>
</comment>
<dbReference type="GO" id="GO:0046496">
    <property type="term" value="P:nicotinamide nucleotide metabolic process"/>
    <property type="evidence" value="ECO:0007669"/>
    <property type="project" value="UniProtKB-UniRule"/>
</dbReference>
<dbReference type="PROSITE" id="PS51385">
    <property type="entry name" value="YJEF_N"/>
    <property type="match status" value="1"/>
</dbReference>
<keyword evidence="6 17" id="KW-0547">Nucleotide-binding</keyword>
<dbReference type="HAMAP" id="MF_01966">
    <property type="entry name" value="NADHX_epimerase"/>
    <property type="match status" value="1"/>
</dbReference>
<evidence type="ECO:0000256" key="11">
    <source>
        <dbReference type="ARBA" id="ARBA00023235"/>
    </source>
</evidence>
<evidence type="ECO:0000259" key="21">
    <source>
        <dbReference type="PROSITE" id="PS51385"/>
    </source>
</evidence>
<dbReference type="Gene3D" id="3.40.50.10260">
    <property type="entry name" value="YjeF N-terminal domain"/>
    <property type="match status" value="1"/>
</dbReference>
<protein>
    <recommendedName>
        <fullName evidence="19">Bifunctional NAD(P)H-hydrate repair enzyme</fullName>
    </recommendedName>
    <alternativeName>
        <fullName evidence="19">Nicotinamide nucleotide repair protein</fullName>
    </alternativeName>
    <domain>
        <recommendedName>
            <fullName evidence="19">ADP-dependent (S)-NAD(P)H-hydrate dehydratase</fullName>
            <ecNumber evidence="19">4.2.1.136</ecNumber>
        </recommendedName>
        <alternativeName>
            <fullName evidence="19">ADP-dependent NAD(P)HX dehydratase</fullName>
        </alternativeName>
    </domain>
    <domain>
        <recommendedName>
            <fullName evidence="19">NAD(P)H-hydrate epimerase</fullName>
            <ecNumber evidence="19">5.1.99.6</ecNumber>
        </recommendedName>
    </domain>
</protein>
<evidence type="ECO:0000256" key="10">
    <source>
        <dbReference type="ARBA" id="ARBA00023027"/>
    </source>
</evidence>
<dbReference type="SUPFAM" id="SSF64153">
    <property type="entry name" value="YjeF N-terminal domain-like"/>
    <property type="match status" value="1"/>
</dbReference>
<dbReference type="GO" id="GO:0052856">
    <property type="term" value="F:NAD(P)HX epimerase activity"/>
    <property type="evidence" value="ECO:0007669"/>
    <property type="project" value="UniProtKB-UniRule"/>
</dbReference>
<comment type="catalytic activity">
    <reaction evidence="16 17 19">
        <text>(6S)-NADPHX + ADP = AMP + phosphate + NADPH + H(+)</text>
        <dbReference type="Rhea" id="RHEA:32235"/>
        <dbReference type="ChEBI" id="CHEBI:15378"/>
        <dbReference type="ChEBI" id="CHEBI:43474"/>
        <dbReference type="ChEBI" id="CHEBI:57783"/>
        <dbReference type="ChEBI" id="CHEBI:64076"/>
        <dbReference type="ChEBI" id="CHEBI:456215"/>
        <dbReference type="ChEBI" id="CHEBI:456216"/>
        <dbReference type="EC" id="4.2.1.136"/>
    </reaction>
</comment>
<reference evidence="22" key="1">
    <citation type="journal article" date="2021" name="PeerJ">
        <title>Extensive microbial diversity within the chicken gut microbiome revealed by metagenomics and culture.</title>
        <authorList>
            <person name="Gilroy R."/>
            <person name="Ravi A."/>
            <person name="Getino M."/>
            <person name="Pursley I."/>
            <person name="Horton D.L."/>
            <person name="Alikhan N.F."/>
            <person name="Baker D."/>
            <person name="Gharbi K."/>
            <person name="Hall N."/>
            <person name="Watson M."/>
            <person name="Adriaenssens E.M."/>
            <person name="Foster-Nyarko E."/>
            <person name="Jarju S."/>
            <person name="Secka A."/>
            <person name="Antonio M."/>
            <person name="Oren A."/>
            <person name="Chaudhuri R.R."/>
            <person name="La Ragione R."/>
            <person name="Hildebrand F."/>
            <person name="Pallen M.J."/>
        </authorList>
    </citation>
    <scope>NUCLEOTIDE SEQUENCE</scope>
    <source>
        <strain evidence="22">ChiSjej5B23-16112</strain>
    </source>
</reference>
<evidence type="ECO:0000256" key="2">
    <source>
        <dbReference type="ARBA" id="ARBA00000909"/>
    </source>
</evidence>
<comment type="cofactor">
    <cofactor evidence="18 19">
        <name>K(+)</name>
        <dbReference type="ChEBI" id="CHEBI:29103"/>
    </cofactor>
    <text evidence="18 19">Binds 1 potassium ion per subunit.</text>
</comment>
<proteinExistence type="inferred from homology"/>
<keyword evidence="11 18" id="KW-0413">Isomerase</keyword>
<dbReference type="GO" id="GO:0046872">
    <property type="term" value="F:metal ion binding"/>
    <property type="evidence" value="ECO:0007669"/>
    <property type="project" value="UniProtKB-UniRule"/>
</dbReference>
<reference evidence="22" key="2">
    <citation type="submission" date="2021-09" db="EMBL/GenBank/DDBJ databases">
        <authorList>
            <person name="Gilroy R."/>
        </authorList>
    </citation>
    <scope>NUCLEOTIDE SEQUENCE</scope>
    <source>
        <strain evidence="22">ChiSjej5B23-16112</strain>
    </source>
</reference>
<dbReference type="Pfam" id="PF01256">
    <property type="entry name" value="Carb_kinase"/>
    <property type="match status" value="1"/>
</dbReference>
<dbReference type="Gene3D" id="3.40.1190.20">
    <property type="match status" value="1"/>
</dbReference>
<sequence length="498" mass="53859">MLFLPDGRQMKAADSYTIREKKIPSLILMERAARTFVETVMERKLDLSNVCVVCGSGNNGGDGFAIARLLLEKGCCVTAVMAGNPDHCTEETLRQMELFREAGGTVGNSFEEGEYSILIDAVFGAGLSRRVEGDYLACIEAMNRSGGVKLAVDVPSGVSTTTGEVATSAFRADLTVSFQCAKLGCVLYPGRDYAGEVTVTDIGVDTSVLEGDREAAYALEEKDIKTMLPKRRPNSHKGDYGKALIIAGSRGMAGAAYLAALAAYRTGAGLVQIYTPEENRTILQSLLPEAIIRCYDFFDEKELLRLLNWADVVSIGSGLGTSDKSRRILQTTLENVQVPCVVDADGLNLLAEHSRYLSRLPHNQFVFTPHMKEMSRIVKKPVEELQRNRMEILTQFTGEARITCVLKDARTCICRQGEHPYVNLSGNAAMAKAGSGDVLAGVITGLIAQGMTCFDGAVLGVYLHGLAGEAAREEKGIYSVLARDLADAVGTVLKRLEE</sequence>
<feature type="binding site" evidence="17">
    <location>
        <position position="255"/>
    </location>
    <ligand>
        <name>(6S)-NADPHX</name>
        <dbReference type="ChEBI" id="CHEBI:64076"/>
    </ligand>
</feature>
<dbReference type="InterPro" id="IPR030677">
    <property type="entry name" value="Nnr"/>
</dbReference>
<keyword evidence="7 17" id="KW-0067">ATP-binding</keyword>
<dbReference type="SUPFAM" id="SSF53613">
    <property type="entry name" value="Ribokinase-like"/>
    <property type="match status" value="1"/>
</dbReference>
<feature type="binding site" evidence="18">
    <location>
        <begin position="124"/>
        <end position="130"/>
    </location>
    <ligand>
        <name>(6S)-NADPHX</name>
        <dbReference type="ChEBI" id="CHEBI:64076"/>
    </ligand>
</feature>
<feature type="domain" description="YjeF N-terminal" evidence="21">
    <location>
        <begin position="10"/>
        <end position="210"/>
    </location>
</feature>
<evidence type="ECO:0000256" key="19">
    <source>
        <dbReference type="PIRNR" id="PIRNR017184"/>
    </source>
</evidence>
<dbReference type="GO" id="GO:0005524">
    <property type="term" value="F:ATP binding"/>
    <property type="evidence" value="ECO:0007669"/>
    <property type="project" value="UniProtKB-UniRule"/>
</dbReference>
<comment type="similarity">
    <text evidence="3 19">In the N-terminal section; belongs to the NnrE/AIBP family.</text>
</comment>
<dbReference type="PROSITE" id="PS51383">
    <property type="entry name" value="YJEF_C_3"/>
    <property type="match status" value="1"/>
</dbReference>
<feature type="binding site" evidence="18">
    <location>
        <position position="153"/>
    </location>
    <ligand>
        <name>(6S)-NADPHX</name>
        <dbReference type="ChEBI" id="CHEBI:64076"/>
    </ligand>
</feature>
<dbReference type="Pfam" id="PF03853">
    <property type="entry name" value="YjeF_N"/>
    <property type="match status" value="1"/>
</dbReference>
<dbReference type="PIRSF" id="PIRSF017184">
    <property type="entry name" value="Nnr"/>
    <property type="match status" value="1"/>
</dbReference>
<feature type="binding site" evidence="18">
    <location>
        <position position="135"/>
    </location>
    <ligand>
        <name>(6S)-NADPHX</name>
        <dbReference type="ChEBI" id="CHEBI:64076"/>
    </ligand>
</feature>
<comment type="catalytic activity">
    <reaction evidence="2 18 19">
        <text>(6R)-NADPHX = (6S)-NADPHX</text>
        <dbReference type="Rhea" id="RHEA:32227"/>
        <dbReference type="ChEBI" id="CHEBI:64076"/>
        <dbReference type="ChEBI" id="CHEBI:64077"/>
        <dbReference type="EC" id="5.1.99.6"/>
    </reaction>
</comment>
<comment type="function">
    <text evidence="14 19">Bifunctional enzyme that catalyzes the epimerization of the S- and R-forms of NAD(P)HX and the dehydration of the S-form of NAD(P)HX at the expense of ADP, which is converted to AMP. This allows the repair of both epimers of NAD(P)HX, a damaged form of NAD(P)H that is a result of enzymatic or heat-dependent hydration.</text>
</comment>
<name>A0A921I0R8_9FIRM</name>
<evidence type="ECO:0000259" key="20">
    <source>
        <dbReference type="PROSITE" id="PS51383"/>
    </source>
</evidence>
<evidence type="ECO:0000313" key="22">
    <source>
        <dbReference type="EMBL" id="HJF94308.1"/>
    </source>
</evidence>
<dbReference type="EC" id="5.1.99.6" evidence="19"/>
<keyword evidence="5 18" id="KW-0479">Metal-binding</keyword>
<evidence type="ECO:0000256" key="4">
    <source>
        <dbReference type="ARBA" id="ARBA00009524"/>
    </source>
</evidence>
<dbReference type="AlphaFoldDB" id="A0A921I0R8"/>
<keyword evidence="12 17" id="KW-0456">Lyase</keyword>
<dbReference type="PANTHER" id="PTHR12592">
    <property type="entry name" value="ATP-DEPENDENT (S)-NAD(P)H-HYDRATE DEHYDRATASE FAMILY MEMBER"/>
    <property type="match status" value="1"/>
</dbReference>
<evidence type="ECO:0000256" key="17">
    <source>
        <dbReference type="HAMAP-Rule" id="MF_01965"/>
    </source>
</evidence>
<dbReference type="PANTHER" id="PTHR12592:SF0">
    <property type="entry name" value="ATP-DEPENDENT (S)-NAD(P)H-HYDRATE DEHYDRATASE"/>
    <property type="match status" value="1"/>
</dbReference>
<gene>
    <name evidence="17" type="primary">nnrD</name>
    <name evidence="18" type="synonym">nnrE</name>
    <name evidence="22" type="ORF">K8V82_05890</name>
</gene>
<feature type="binding site" evidence="18">
    <location>
        <position position="59"/>
    </location>
    <ligand>
        <name>K(+)</name>
        <dbReference type="ChEBI" id="CHEBI:29103"/>
    </ligand>
</feature>
<evidence type="ECO:0000256" key="16">
    <source>
        <dbReference type="ARBA" id="ARBA00049209"/>
    </source>
</evidence>
<feature type="binding site" evidence="17">
    <location>
        <position position="370"/>
    </location>
    <ligand>
        <name>(6S)-NADPHX</name>
        <dbReference type="ChEBI" id="CHEBI:64076"/>
    </ligand>
</feature>
<evidence type="ECO:0000256" key="1">
    <source>
        <dbReference type="ARBA" id="ARBA00000013"/>
    </source>
</evidence>
<comment type="catalytic activity">
    <reaction evidence="1 18 19">
        <text>(6R)-NADHX = (6S)-NADHX</text>
        <dbReference type="Rhea" id="RHEA:32215"/>
        <dbReference type="ChEBI" id="CHEBI:64074"/>
        <dbReference type="ChEBI" id="CHEBI:64075"/>
        <dbReference type="EC" id="5.1.99.6"/>
    </reaction>
</comment>
<evidence type="ECO:0000256" key="8">
    <source>
        <dbReference type="ARBA" id="ARBA00022857"/>
    </source>
</evidence>
<dbReference type="InterPro" id="IPR029056">
    <property type="entry name" value="Ribokinase-like"/>
</dbReference>
<evidence type="ECO:0000256" key="5">
    <source>
        <dbReference type="ARBA" id="ARBA00022723"/>
    </source>
</evidence>
<accession>A0A921I0R8</accession>
<dbReference type="InterPro" id="IPR017953">
    <property type="entry name" value="Carbohydrate_kinase_pred_CS"/>
</dbReference>
<evidence type="ECO:0000256" key="14">
    <source>
        <dbReference type="ARBA" id="ARBA00025153"/>
    </source>
</evidence>
<feature type="binding site" evidence="18">
    <location>
        <position position="156"/>
    </location>
    <ligand>
        <name>K(+)</name>
        <dbReference type="ChEBI" id="CHEBI:29103"/>
    </ligand>
</feature>
<keyword evidence="13" id="KW-0511">Multifunctional enzyme</keyword>
<organism evidence="22 23">
    <name type="scientific">Lachnoclostridium phocaeense</name>
    <dbReference type="NCBI Taxonomy" id="1871021"/>
    <lineage>
        <taxon>Bacteria</taxon>
        <taxon>Bacillati</taxon>
        <taxon>Bacillota</taxon>
        <taxon>Clostridia</taxon>
        <taxon>Lachnospirales</taxon>
        <taxon>Lachnospiraceae</taxon>
    </lineage>
</organism>
<dbReference type="EC" id="4.2.1.136" evidence="19"/>
<dbReference type="PROSITE" id="PS01050">
    <property type="entry name" value="YJEF_C_2"/>
    <property type="match status" value="1"/>
</dbReference>
<dbReference type="NCBIfam" id="TIGR00196">
    <property type="entry name" value="yjeF_cterm"/>
    <property type="match status" value="1"/>
</dbReference>
<dbReference type="EMBL" id="DYVY01000095">
    <property type="protein sequence ID" value="HJF94308.1"/>
    <property type="molecule type" value="Genomic_DNA"/>
</dbReference>
<comment type="caution">
    <text evidence="22">The sequence shown here is derived from an EMBL/GenBank/DDBJ whole genome shotgun (WGS) entry which is preliminary data.</text>
</comment>
<keyword evidence="9 18" id="KW-0630">Potassium</keyword>
<dbReference type="InterPro" id="IPR036652">
    <property type="entry name" value="YjeF_N_dom_sf"/>
</dbReference>
<comment type="cofactor">
    <cofactor evidence="17">
        <name>Mg(2+)</name>
        <dbReference type="ChEBI" id="CHEBI:18420"/>
    </cofactor>
</comment>
<feature type="binding site" evidence="18">
    <location>
        <position position="120"/>
    </location>
    <ligand>
        <name>K(+)</name>
        <dbReference type="ChEBI" id="CHEBI:29103"/>
    </ligand>
</feature>
<dbReference type="GO" id="GO:0052855">
    <property type="term" value="F:ADP-dependent NAD(P)H-hydrate dehydratase activity"/>
    <property type="evidence" value="ECO:0007669"/>
    <property type="project" value="UniProtKB-UniRule"/>
</dbReference>
<feature type="binding site" evidence="17">
    <location>
        <position position="318"/>
    </location>
    <ligand>
        <name>(6S)-NADPHX</name>
        <dbReference type="ChEBI" id="CHEBI:64076"/>
    </ligand>
</feature>
<evidence type="ECO:0000256" key="12">
    <source>
        <dbReference type="ARBA" id="ARBA00023239"/>
    </source>
</evidence>
<dbReference type="HAMAP" id="MF_01965">
    <property type="entry name" value="NADHX_dehydratase"/>
    <property type="match status" value="1"/>
</dbReference>
<feature type="binding site" evidence="18">
    <location>
        <begin position="58"/>
        <end position="62"/>
    </location>
    <ligand>
        <name>(6S)-NADPHX</name>
        <dbReference type="ChEBI" id="CHEBI:64076"/>
    </ligand>
</feature>
<dbReference type="Proteomes" id="UP000769156">
    <property type="component" value="Unassembled WGS sequence"/>
</dbReference>